<dbReference type="Proteomes" id="UP000276133">
    <property type="component" value="Unassembled WGS sequence"/>
</dbReference>
<reference evidence="1 2" key="1">
    <citation type="journal article" date="2018" name="Sci. Rep.">
        <title>Genomic signatures of local adaptation to the degree of environmental predictability in rotifers.</title>
        <authorList>
            <person name="Franch-Gras L."/>
            <person name="Hahn C."/>
            <person name="Garcia-Roger E.M."/>
            <person name="Carmona M.J."/>
            <person name="Serra M."/>
            <person name="Gomez A."/>
        </authorList>
    </citation>
    <scope>NUCLEOTIDE SEQUENCE [LARGE SCALE GENOMIC DNA]</scope>
    <source>
        <strain evidence="1">HYR1</strain>
    </source>
</reference>
<sequence>MLDPTEEEWKRWLRNDLLNFPRIQPSLLEEKKHHRKLYTKLLNDFNETKRIEQERQIRRMDRDMNLNRLLSRDEKYLNIGRNKPRSNFFSSNIMNRILQDAAKYSRNQSKNRSSDNNFSINFQDETPCPRFVRNLKRFDNREYYKLLSQSSEFESEFTLSLPAIGSLTEENTDQNLKAESLILPKIQNEMADEDQKTSSQNLLESNQEQTKFQLPPLIRDQTATLKPKIQMAGFDTKKI</sequence>
<proteinExistence type="predicted"/>
<protein>
    <submittedName>
        <fullName evidence="1">Uncharacterized protein</fullName>
    </submittedName>
</protein>
<dbReference type="OrthoDB" id="10475845at2759"/>
<dbReference type="AlphaFoldDB" id="A0A3M7PRV9"/>
<name>A0A3M7PRV9_BRAPC</name>
<comment type="caution">
    <text evidence="1">The sequence shown here is derived from an EMBL/GenBank/DDBJ whole genome shotgun (WGS) entry which is preliminary data.</text>
</comment>
<evidence type="ECO:0000313" key="2">
    <source>
        <dbReference type="Proteomes" id="UP000276133"/>
    </source>
</evidence>
<dbReference type="EMBL" id="REGN01009229">
    <property type="protein sequence ID" value="RNA01659.1"/>
    <property type="molecule type" value="Genomic_DNA"/>
</dbReference>
<keyword evidence="2" id="KW-1185">Reference proteome</keyword>
<evidence type="ECO:0000313" key="1">
    <source>
        <dbReference type="EMBL" id="RNA01659.1"/>
    </source>
</evidence>
<gene>
    <name evidence="1" type="ORF">BpHYR1_042746</name>
</gene>
<accession>A0A3M7PRV9</accession>
<organism evidence="1 2">
    <name type="scientific">Brachionus plicatilis</name>
    <name type="common">Marine rotifer</name>
    <name type="synonym">Brachionus muelleri</name>
    <dbReference type="NCBI Taxonomy" id="10195"/>
    <lineage>
        <taxon>Eukaryota</taxon>
        <taxon>Metazoa</taxon>
        <taxon>Spiralia</taxon>
        <taxon>Gnathifera</taxon>
        <taxon>Rotifera</taxon>
        <taxon>Eurotatoria</taxon>
        <taxon>Monogononta</taxon>
        <taxon>Pseudotrocha</taxon>
        <taxon>Ploima</taxon>
        <taxon>Brachionidae</taxon>
        <taxon>Brachionus</taxon>
    </lineage>
</organism>